<evidence type="ECO:0000313" key="2">
    <source>
        <dbReference type="Proteomes" id="UP001500432"/>
    </source>
</evidence>
<evidence type="ECO:0000313" key="1">
    <source>
        <dbReference type="EMBL" id="GAA2199003.1"/>
    </source>
</evidence>
<accession>A0ABP5NHK7</accession>
<keyword evidence="2" id="KW-1185">Reference proteome</keyword>
<organism evidence="1 2">
    <name type="scientific">Sinomonas flava</name>
    <dbReference type="NCBI Taxonomy" id="496857"/>
    <lineage>
        <taxon>Bacteria</taxon>
        <taxon>Bacillati</taxon>
        <taxon>Actinomycetota</taxon>
        <taxon>Actinomycetes</taxon>
        <taxon>Micrococcales</taxon>
        <taxon>Micrococcaceae</taxon>
        <taxon>Sinomonas</taxon>
    </lineage>
</organism>
<proteinExistence type="predicted"/>
<reference evidence="2" key="1">
    <citation type="journal article" date="2019" name="Int. J. Syst. Evol. Microbiol.">
        <title>The Global Catalogue of Microorganisms (GCM) 10K type strain sequencing project: providing services to taxonomists for standard genome sequencing and annotation.</title>
        <authorList>
            <consortium name="The Broad Institute Genomics Platform"/>
            <consortium name="The Broad Institute Genome Sequencing Center for Infectious Disease"/>
            <person name="Wu L."/>
            <person name="Ma J."/>
        </authorList>
    </citation>
    <scope>NUCLEOTIDE SEQUENCE [LARGE SCALE GENOMIC DNA]</scope>
    <source>
        <strain evidence="2">JCM 16034</strain>
    </source>
</reference>
<comment type="caution">
    <text evidence="1">The sequence shown here is derived from an EMBL/GenBank/DDBJ whole genome shotgun (WGS) entry which is preliminary data.</text>
</comment>
<protein>
    <submittedName>
        <fullName evidence="1">Uncharacterized protein</fullName>
    </submittedName>
</protein>
<dbReference type="Proteomes" id="UP001500432">
    <property type="component" value="Unassembled WGS sequence"/>
</dbReference>
<gene>
    <name evidence="1" type="ORF">GCM10009849_13830</name>
</gene>
<name>A0ABP5NHK7_9MICC</name>
<dbReference type="EMBL" id="BAAAQW010000003">
    <property type="protein sequence ID" value="GAA2199003.1"/>
    <property type="molecule type" value="Genomic_DNA"/>
</dbReference>
<sequence length="139" mass="13890">MRAALGSTAPASLTPFASEDAVVEGFPGAVRRECTMKLGPEPGHTVSVSAISFPDAAAAGSYGVAPKGFTADPVSGVGDSAAFVAQKTAVEVGYYLFVGRGADVFRFRIGQPARGSGTPAMDAAAGRDALVKLAKAAGL</sequence>